<evidence type="ECO:0000313" key="3">
    <source>
        <dbReference type="Proteomes" id="UP000055590"/>
    </source>
</evidence>
<reference evidence="2 3" key="1">
    <citation type="submission" date="2015-08" db="EMBL/GenBank/DDBJ databases">
        <authorList>
            <person name="Babu N.S."/>
            <person name="Beckwith C.J."/>
            <person name="Beseler K.G."/>
            <person name="Brison A."/>
            <person name="Carone J.V."/>
            <person name="Caskin T.P."/>
            <person name="Diamond M."/>
            <person name="Durham M.E."/>
            <person name="Foxe J.M."/>
            <person name="Go M."/>
            <person name="Henderson B.A."/>
            <person name="Jones I.B."/>
            <person name="McGettigan J.A."/>
            <person name="Micheletti S.J."/>
            <person name="Nasrallah M.E."/>
            <person name="Ortiz D."/>
            <person name="Piller C.R."/>
            <person name="Privatt S.R."/>
            <person name="Schneider S.L."/>
            <person name="Sharp S."/>
            <person name="Smith T.C."/>
            <person name="Stanton J.D."/>
            <person name="Ullery H.E."/>
            <person name="Wilson R.J."/>
            <person name="Serrano M.G."/>
            <person name="Buck G."/>
            <person name="Lee V."/>
            <person name="Wang Y."/>
            <person name="Carvalho R."/>
            <person name="Voegtly L."/>
            <person name="Shi R."/>
            <person name="Duckworth R."/>
            <person name="Johnson A."/>
            <person name="Loviza R."/>
            <person name="Walstead R."/>
            <person name="Shah Z."/>
            <person name="Kiflezghi M."/>
            <person name="Wade K."/>
            <person name="Ball S.L."/>
            <person name="Bradley K.W."/>
            <person name="Asai D.J."/>
            <person name="Bowman C.A."/>
            <person name="Russell D.A."/>
            <person name="Pope W.H."/>
            <person name="Jacobs-Sera D."/>
            <person name="Hendrix R.W."/>
            <person name="Hatfull G.F."/>
        </authorList>
    </citation>
    <scope>NUCLEOTIDE SEQUENCE [LARGE SCALE GENOMIC DNA]</scope>
    <source>
        <strain evidence="2 3">DSM 27710</strain>
    </source>
</reference>
<sequence>MSLFRNLLLASLLVTLSACGNGDDSSNDGHTHDDLAELAEHACEHGQDGPFLEVNASLTRGDAAEAVSRAHTAFRIALPEDSDGTHRGAVVYTATATGEVVFFLSADVPLSVHDGEAEVEIEAEGKVDACPAVITKAVTVDVTAGTEYVLELGPTDAATVTLVAVSAGGHAH</sequence>
<dbReference type="EMBL" id="CP012332">
    <property type="protein sequence ID" value="AKU91486.1"/>
    <property type="molecule type" value="Genomic_DNA"/>
</dbReference>
<keyword evidence="1" id="KW-0732">Signal</keyword>
<feature type="chain" id="PRO_5005465394" evidence="1">
    <location>
        <begin position="21"/>
        <end position="172"/>
    </location>
</feature>
<keyword evidence="2" id="KW-0449">Lipoprotein</keyword>
<accession>A0A0K1PDK2</accession>
<dbReference type="OrthoDB" id="5382967at2"/>
<dbReference type="PROSITE" id="PS51257">
    <property type="entry name" value="PROKAR_LIPOPROTEIN"/>
    <property type="match status" value="1"/>
</dbReference>
<dbReference type="AlphaFoldDB" id="A0A0K1PDK2"/>
<evidence type="ECO:0000256" key="1">
    <source>
        <dbReference type="SAM" id="SignalP"/>
    </source>
</evidence>
<evidence type="ECO:0000313" key="2">
    <source>
        <dbReference type="EMBL" id="AKU91486.1"/>
    </source>
</evidence>
<dbReference type="KEGG" id="vin:AKJ08_1873"/>
<organism evidence="2 3">
    <name type="scientific">Vulgatibacter incomptus</name>
    <dbReference type="NCBI Taxonomy" id="1391653"/>
    <lineage>
        <taxon>Bacteria</taxon>
        <taxon>Pseudomonadati</taxon>
        <taxon>Myxococcota</taxon>
        <taxon>Myxococcia</taxon>
        <taxon>Myxococcales</taxon>
        <taxon>Cystobacterineae</taxon>
        <taxon>Vulgatibacteraceae</taxon>
        <taxon>Vulgatibacter</taxon>
    </lineage>
</organism>
<protein>
    <submittedName>
        <fullName evidence="2">Putative lipoprotein</fullName>
    </submittedName>
</protein>
<keyword evidence="3" id="KW-1185">Reference proteome</keyword>
<dbReference type="Proteomes" id="UP000055590">
    <property type="component" value="Chromosome"/>
</dbReference>
<dbReference type="RefSeq" id="WP_050725788.1">
    <property type="nucleotide sequence ID" value="NZ_CP012332.1"/>
</dbReference>
<proteinExistence type="predicted"/>
<dbReference type="STRING" id="1391653.AKJ08_1873"/>
<name>A0A0K1PDK2_9BACT</name>
<feature type="signal peptide" evidence="1">
    <location>
        <begin position="1"/>
        <end position="20"/>
    </location>
</feature>
<gene>
    <name evidence="2" type="ORF">AKJ08_1873</name>
</gene>